<evidence type="ECO:0000313" key="3">
    <source>
        <dbReference type="Proteomes" id="UP000777438"/>
    </source>
</evidence>
<feature type="non-terminal residue" evidence="2">
    <location>
        <position position="1"/>
    </location>
</feature>
<dbReference type="SUPFAM" id="SSF48403">
    <property type="entry name" value="Ankyrin repeat"/>
    <property type="match status" value="1"/>
</dbReference>
<dbReference type="Gene3D" id="1.25.40.20">
    <property type="entry name" value="Ankyrin repeat-containing domain"/>
    <property type="match status" value="1"/>
</dbReference>
<sequence>LDPKDSYSRTPLLLSARKGHETVVKALLGKGADMESKDNFNDQTRLYWAATNG</sequence>
<feature type="non-terminal residue" evidence="2">
    <location>
        <position position="53"/>
    </location>
</feature>
<reference evidence="2 3" key="1">
    <citation type="journal article" date="2021" name="Nat. Commun.">
        <title>Genetic determinants of endophytism in the Arabidopsis root mycobiome.</title>
        <authorList>
            <person name="Mesny F."/>
            <person name="Miyauchi S."/>
            <person name="Thiergart T."/>
            <person name="Pickel B."/>
            <person name="Atanasova L."/>
            <person name="Karlsson M."/>
            <person name="Huettel B."/>
            <person name="Barry K.W."/>
            <person name="Haridas S."/>
            <person name="Chen C."/>
            <person name="Bauer D."/>
            <person name="Andreopoulos W."/>
            <person name="Pangilinan J."/>
            <person name="LaButti K."/>
            <person name="Riley R."/>
            <person name="Lipzen A."/>
            <person name="Clum A."/>
            <person name="Drula E."/>
            <person name="Henrissat B."/>
            <person name="Kohler A."/>
            <person name="Grigoriev I.V."/>
            <person name="Martin F.M."/>
            <person name="Hacquard S."/>
        </authorList>
    </citation>
    <scope>NUCLEOTIDE SEQUENCE [LARGE SCALE GENOMIC DNA]</scope>
    <source>
        <strain evidence="2 3">MPI-CAGE-CH-0241</strain>
    </source>
</reference>
<dbReference type="Pfam" id="PF12796">
    <property type="entry name" value="Ank_2"/>
    <property type="match status" value="1"/>
</dbReference>
<dbReference type="PROSITE" id="PS50297">
    <property type="entry name" value="ANK_REP_REGION"/>
    <property type="match status" value="1"/>
</dbReference>
<evidence type="ECO:0000313" key="2">
    <source>
        <dbReference type="EMBL" id="KAH6879551.1"/>
    </source>
</evidence>
<name>A0A9P8VV63_9HYPO</name>
<evidence type="ECO:0000256" key="1">
    <source>
        <dbReference type="PROSITE-ProRule" id="PRU00023"/>
    </source>
</evidence>
<evidence type="ECO:0008006" key="4">
    <source>
        <dbReference type="Google" id="ProtNLM"/>
    </source>
</evidence>
<gene>
    <name evidence="2" type="ORF">B0T10DRAFT_374886</name>
</gene>
<accession>A0A9P8VV63</accession>
<keyword evidence="3" id="KW-1185">Reference proteome</keyword>
<dbReference type="AlphaFoldDB" id="A0A9P8VV63"/>
<dbReference type="PROSITE" id="PS50088">
    <property type="entry name" value="ANK_REPEAT"/>
    <property type="match status" value="1"/>
</dbReference>
<dbReference type="InterPro" id="IPR036770">
    <property type="entry name" value="Ankyrin_rpt-contain_sf"/>
</dbReference>
<organism evidence="2 3">
    <name type="scientific">Thelonectria olida</name>
    <dbReference type="NCBI Taxonomy" id="1576542"/>
    <lineage>
        <taxon>Eukaryota</taxon>
        <taxon>Fungi</taxon>
        <taxon>Dikarya</taxon>
        <taxon>Ascomycota</taxon>
        <taxon>Pezizomycotina</taxon>
        <taxon>Sordariomycetes</taxon>
        <taxon>Hypocreomycetidae</taxon>
        <taxon>Hypocreales</taxon>
        <taxon>Nectriaceae</taxon>
        <taxon>Thelonectria</taxon>
    </lineage>
</organism>
<keyword evidence="1" id="KW-0040">ANK repeat</keyword>
<protein>
    <recommendedName>
        <fullName evidence="4">Ankyrin</fullName>
    </recommendedName>
</protein>
<dbReference type="Proteomes" id="UP000777438">
    <property type="component" value="Unassembled WGS sequence"/>
</dbReference>
<proteinExistence type="predicted"/>
<dbReference type="SMART" id="SM00248">
    <property type="entry name" value="ANK"/>
    <property type="match status" value="1"/>
</dbReference>
<dbReference type="OrthoDB" id="426293at2759"/>
<comment type="caution">
    <text evidence="2">The sequence shown here is derived from an EMBL/GenBank/DDBJ whole genome shotgun (WGS) entry which is preliminary data.</text>
</comment>
<dbReference type="InterPro" id="IPR002110">
    <property type="entry name" value="Ankyrin_rpt"/>
</dbReference>
<feature type="repeat" description="ANK" evidence="1">
    <location>
        <begin position="7"/>
        <end position="39"/>
    </location>
</feature>
<dbReference type="EMBL" id="JAGPYM010000029">
    <property type="protein sequence ID" value="KAH6879551.1"/>
    <property type="molecule type" value="Genomic_DNA"/>
</dbReference>